<accession>A0A511H6S8</accession>
<reference evidence="2 3" key="1">
    <citation type="submission" date="2019-07" db="EMBL/GenBank/DDBJ databases">
        <title>Whole genome shotgun sequence of Myxococcus virescens NBRC 100334.</title>
        <authorList>
            <person name="Hosoyama A."/>
            <person name="Uohara A."/>
            <person name="Ohji S."/>
            <person name="Ichikawa N."/>
        </authorList>
    </citation>
    <scope>NUCLEOTIDE SEQUENCE [LARGE SCALE GENOMIC DNA]</scope>
    <source>
        <strain evidence="2 3">NBRC 100334</strain>
    </source>
</reference>
<evidence type="ECO:0000256" key="1">
    <source>
        <dbReference type="SAM" id="MobiDB-lite"/>
    </source>
</evidence>
<feature type="region of interest" description="Disordered" evidence="1">
    <location>
        <begin position="43"/>
        <end position="68"/>
    </location>
</feature>
<gene>
    <name evidence="2" type="ORF">MVI01_09770</name>
</gene>
<dbReference type="EMBL" id="BJVY01000003">
    <property type="protein sequence ID" value="GEL69193.1"/>
    <property type="molecule type" value="Genomic_DNA"/>
</dbReference>
<proteinExistence type="predicted"/>
<evidence type="ECO:0000313" key="2">
    <source>
        <dbReference type="EMBL" id="GEL69193.1"/>
    </source>
</evidence>
<protein>
    <submittedName>
        <fullName evidence="2">Uncharacterized protein</fullName>
    </submittedName>
</protein>
<organism evidence="2 3">
    <name type="scientific">Myxococcus virescens</name>
    <dbReference type="NCBI Taxonomy" id="83456"/>
    <lineage>
        <taxon>Bacteria</taxon>
        <taxon>Pseudomonadati</taxon>
        <taxon>Myxococcota</taxon>
        <taxon>Myxococcia</taxon>
        <taxon>Myxococcales</taxon>
        <taxon>Cystobacterineae</taxon>
        <taxon>Myxococcaceae</taxon>
        <taxon>Myxococcus</taxon>
    </lineage>
</organism>
<evidence type="ECO:0000313" key="3">
    <source>
        <dbReference type="Proteomes" id="UP000321224"/>
    </source>
</evidence>
<name>A0A511H6S8_9BACT</name>
<sequence length="82" mass="8440">MFESTGAAGAPVACPSGEGAAGAFFFSQATTARARVASSIRGRRIGKVPPGDGGVTLSLSPPPSNQRRFREGFKLQCGLKRS</sequence>
<comment type="caution">
    <text evidence="2">The sequence shown here is derived from an EMBL/GenBank/DDBJ whole genome shotgun (WGS) entry which is preliminary data.</text>
</comment>
<dbReference type="AlphaFoldDB" id="A0A511H6S8"/>
<dbReference type="Proteomes" id="UP000321224">
    <property type="component" value="Unassembled WGS sequence"/>
</dbReference>